<feature type="binding site" evidence="8">
    <location>
        <position position="112"/>
    </location>
    <ligand>
        <name>GTP</name>
        <dbReference type="ChEBI" id="CHEBI:37565"/>
    </ligand>
</feature>
<dbReference type="InterPro" id="IPR013482">
    <property type="entry name" value="Molybde_CF_guanTrfase"/>
</dbReference>
<gene>
    <name evidence="8" type="primary">mobA</name>
    <name evidence="10" type="ORF">ACFPQ6_16920</name>
</gene>
<evidence type="ECO:0000256" key="1">
    <source>
        <dbReference type="ARBA" id="ARBA00022490"/>
    </source>
</evidence>
<dbReference type="PANTHER" id="PTHR19136">
    <property type="entry name" value="MOLYBDENUM COFACTOR GUANYLYLTRANSFERASE"/>
    <property type="match status" value="1"/>
</dbReference>
<proteinExistence type="inferred from homology"/>
<protein>
    <recommendedName>
        <fullName evidence="8">Probable molybdenum cofactor guanylyltransferase</fullName>
        <shortName evidence="8">MoCo guanylyltransferase</shortName>
        <ecNumber evidence="8">2.7.7.77</ecNumber>
    </recommendedName>
    <alternativeName>
        <fullName evidence="8">GTP:molybdopterin guanylyltransferase</fullName>
    </alternativeName>
    <alternativeName>
        <fullName evidence="8">Mo-MPT guanylyltransferase</fullName>
    </alternativeName>
    <alternativeName>
        <fullName evidence="8">Molybdopterin guanylyltransferase</fullName>
    </alternativeName>
    <alternativeName>
        <fullName evidence="8">Molybdopterin-guanine dinucleotide synthase</fullName>
        <shortName evidence="8">MGD synthase</shortName>
    </alternativeName>
</protein>
<keyword evidence="11" id="KW-1185">Reference proteome</keyword>
<keyword evidence="1 8" id="KW-0963">Cytoplasm</keyword>
<dbReference type="InterPro" id="IPR029044">
    <property type="entry name" value="Nucleotide-diphossugar_trans"/>
</dbReference>
<dbReference type="RefSeq" id="WP_380051605.1">
    <property type="nucleotide sequence ID" value="NZ_JBHSOH010000034.1"/>
</dbReference>
<feature type="binding site" evidence="8">
    <location>
        <position position="36"/>
    </location>
    <ligand>
        <name>GTP</name>
        <dbReference type="ChEBI" id="CHEBI:37565"/>
    </ligand>
</feature>
<dbReference type="Gene3D" id="3.90.550.10">
    <property type="entry name" value="Spore Coat Polysaccharide Biosynthesis Protein SpsA, Chain A"/>
    <property type="match status" value="1"/>
</dbReference>
<keyword evidence="4 8" id="KW-0547">Nucleotide-binding</keyword>
<dbReference type="EMBL" id="JBHSOH010000034">
    <property type="protein sequence ID" value="MFC5849987.1"/>
    <property type="molecule type" value="Genomic_DNA"/>
</dbReference>
<comment type="subcellular location">
    <subcellularLocation>
        <location evidence="8">Cytoplasm</location>
    </subcellularLocation>
</comment>
<evidence type="ECO:0000259" key="9">
    <source>
        <dbReference type="Pfam" id="PF12804"/>
    </source>
</evidence>
<dbReference type="InterPro" id="IPR025877">
    <property type="entry name" value="MobA-like_NTP_Trfase"/>
</dbReference>
<comment type="cofactor">
    <cofactor evidence="8">
        <name>Mg(2+)</name>
        <dbReference type="ChEBI" id="CHEBI:18420"/>
    </cofactor>
</comment>
<comment type="catalytic activity">
    <reaction evidence="8">
        <text>Mo-molybdopterin + GTP + H(+) = Mo-molybdopterin guanine dinucleotide + diphosphate</text>
        <dbReference type="Rhea" id="RHEA:34243"/>
        <dbReference type="ChEBI" id="CHEBI:15378"/>
        <dbReference type="ChEBI" id="CHEBI:33019"/>
        <dbReference type="ChEBI" id="CHEBI:37565"/>
        <dbReference type="ChEBI" id="CHEBI:71302"/>
        <dbReference type="ChEBI" id="CHEBI:71310"/>
        <dbReference type="EC" id="2.7.7.77"/>
    </reaction>
</comment>
<comment type="caution">
    <text evidence="10">The sequence shown here is derived from an EMBL/GenBank/DDBJ whole genome shotgun (WGS) entry which is preliminary data.</text>
</comment>
<keyword evidence="6 8" id="KW-0342">GTP-binding</keyword>
<comment type="similarity">
    <text evidence="8">Belongs to the MobA family.</text>
</comment>
<comment type="caution">
    <text evidence="8">Lacks conserved residue(s) required for the propagation of feature annotation.</text>
</comment>
<name>A0ABW1DMV9_9DEIO</name>
<sequence length="213" mass="21804">MSRLRGAGLMSGGLDLSGLGAALTAGGRSSRFGTDKALARLGGRTLLERAAASLEGCGVRLLVAPPGRYTLAGWEEVPDTRPGEGPLAGLEAALAAATARRGAGWVALCGVDQPALTPAYWAALWAARTAPGALAVQALDPQGRAQPLAALYHTALRPSVTALLDGGERRLRRAAPPEATVTVKGLPETFFANVNRPEDLAALARRLGAGETP</sequence>
<evidence type="ECO:0000256" key="6">
    <source>
        <dbReference type="ARBA" id="ARBA00023134"/>
    </source>
</evidence>
<keyword evidence="3 8" id="KW-0479">Metal-binding</keyword>
<feature type="binding site" evidence="8">
    <location>
        <position position="79"/>
    </location>
    <ligand>
        <name>GTP</name>
        <dbReference type="ChEBI" id="CHEBI:37565"/>
    </ligand>
</feature>
<accession>A0ABW1DMV9</accession>
<feature type="binding site" evidence="8">
    <location>
        <position position="112"/>
    </location>
    <ligand>
        <name>Mg(2+)</name>
        <dbReference type="ChEBI" id="CHEBI:18420"/>
    </ligand>
</feature>
<dbReference type="EC" id="2.7.7.77" evidence="8"/>
<keyword evidence="10" id="KW-0548">Nucleotidyltransferase</keyword>
<keyword evidence="7 8" id="KW-0501">Molybdenum cofactor biosynthesis</keyword>
<evidence type="ECO:0000256" key="3">
    <source>
        <dbReference type="ARBA" id="ARBA00022723"/>
    </source>
</evidence>
<evidence type="ECO:0000256" key="7">
    <source>
        <dbReference type="ARBA" id="ARBA00023150"/>
    </source>
</evidence>
<dbReference type="PANTHER" id="PTHR19136:SF81">
    <property type="entry name" value="MOLYBDENUM COFACTOR GUANYLYLTRANSFERASE"/>
    <property type="match status" value="1"/>
</dbReference>
<keyword evidence="2 8" id="KW-0808">Transferase</keyword>
<organism evidence="10 11">
    <name type="scientific">Deinococcus petrolearius</name>
    <dbReference type="NCBI Taxonomy" id="1751295"/>
    <lineage>
        <taxon>Bacteria</taxon>
        <taxon>Thermotogati</taxon>
        <taxon>Deinococcota</taxon>
        <taxon>Deinococci</taxon>
        <taxon>Deinococcales</taxon>
        <taxon>Deinococcaceae</taxon>
        <taxon>Deinococcus</taxon>
    </lineage>
</organism>
<evidence type="ECO:0000256" key="4">
    <source>
        <dbReference type="ARBA" id="ARBA00022741"/>
    </source>
</evidence>
<evidence type="ECO:0000256" key="2">
    <source>
        <dbReference type="ARBA" id="ARBA00022679"/>
    </source>
</evidence>
<feature type="binding site" evidence="8">
    <location>
        <begin position="24"/>
        <end position="26"/>
    </location>
    <ligand>
        <name>GTP</name>
        <dbReference type="ChEBI" id="CHEBI:37565"/>
    </ligand>
</feature>
<dbReference type="CDD" id="cd02503">
    <property type="entry name" value="MobA"/>
    <property type="match status" value="1"/>
</dbReference>
<dbReference type="Proteomes" id="UP001595979">
    <property type="component" value="Unassembled WGS sequence"/>
</dbReference>
<dbReference type="SUPFAM" id="SSF53448">
    <property type="entry name" value="Nucleotide-diphospho-sugar transferases"/>
    <property type="match status" value="1"/>
</dbReference>
<reference evidence="11" key="1">
    <citation type="journal article" date="2019" name="Int. J. Syst. Evol. Microbiol.">
        <title>The Global Catalogue of Microorganisms (GCM) 10K type strain sequencing project: providing services to taxonomists for standard genome sequencing and annotation.</title>
        <authorList>
            <consortium name="The Broad Institute Genomics Platform"/>
            <consortium name="The Broad Institute Genome Sequencing Center for Infectious Disease"/>
            <person name="Wu L."/>
            <person name="Ma J."/>
        </authorList>
    </citation>
    <scope>NUCLEOTIDE SEQUENCE [LARGE SCALE GENOMIC DNA]</scope>
    <source>
        <strain evidence="11">CGMCC 1.15053</strain>
    </source>
</reference>
<dbReference type="Pfam" id="PF12804">
    <property type="entry name" value="NTP_transf_3"/>
    <property type="match status" value="1"/>
</dbReference>
<evidence type="ECO:0000256" key="8">
    <source>
        <dbReference type="HAMAP-Rule" id="MF_00316"/>
    </source>
</evidence>
<evidence type="ECO:0000256" key="5">
    <source>
        <dbReference type="ARBA" id="ARBA00022842"/>
    </source>
</evidence>
<dbReference type="GO" id="GO:0016779">
    <property type="term" value="F:nucleotidyltransferase activity"/>
    <property type="evidence" value="ECO:0007669"/>
    <property type="project" value="UniProtKB-KW"/>
</dbReference>
<keyword evidence="5 8" id="KW-0460">Magnesium</keyword>
<comment type="function">
    <text evidence="8">Transfers a GMP moiety from GTP to Mo-molybdopterin (Mo-MPT) cofactor (Moco or molybdenum cofactor) to form Mo-molybdopterin guanine dinucleotide (Mo-MGD) cofactor.</text>
</comment>
<comment type="domain">
    <text evidence="8">The N-terminal domain determines nucleotide recognition and specific binding, while the C-terminal domain determines the specific binding to the target protein.</text>
</comment>
<evidence type="ECO:0000313" key="11">
    <source>
        <dbReference type="Proteomes" id="UP001595979"/>
    </source>
</evidence>
<feature type="domain" description="MobA-like NTP transferase" evidence="9">
    <location>
        <begin position="23"/>
        <end position="174"/>
    </location>
</feature>
<evidence type="ECO:0000313" key="10">
    <source>
        <dbReference type="EMBL" id="MFC5849987.1"/>
    </source>
</evidence>
<dbReference type="HAMAP" id="MF_00316">
    <property type="entry name" value="MobA"/>
    <property type="match status" value="1"/>
</dbReference>